<dbReference type="PANTHER" id="PTHR43020">
    <property type="entry name" value="CDK5 REGULATORY SUBUNIT-ASSOCIATED PROTEIN 1"/>
    <property type="match status" value="1"/>
</dbReference>
<dbReference type="SFLD" id="SFLDG01082">
    <property type="entry name" value="B12-binding_domain_containing"/>
    <property type="match status" value="1"/>
</dbReference>
<dbReference type="InterPro" id="IPR013848">
    <property type="entry name" value="Methylthiotransferase_N"/>
</dbReference>
<dbReference type="PANTHER" id="PTHR43020:SF2">
    <property type="entry name" value="MITOCHONDRIAL TRNA METHYLTHIOTRANSFERASE CDK5RAP1"/>
    <property type="match status" value="1"/>
</dbReference>
<reference evidence="10 11" key="1">
    <citation type="submission" date="2019-05" db="EMBL/GenBank/DDBJ databases">
        <title>Draft Whole-Genome sequence of the green sulfur bacterium Prosthecochloris vibrioformis DSM 260.</title>
        <authorList>
            <person name="Meyer T.E."/>
            <person name="Kyndt J.A."/>
        </authorList>
    </citation>
    <scope>NUCLEOTIDE SEQUENCE [LARGE SCALE GENOMIC DNA]</scope>
    <source>
        <strain evidence="10 11">DSM 260</strain>
    </source>
</reference>
<evidence type="ECO:0000259" key="8">
    <source>
        <dbReference type="PROSITE" id="PS51449"/>
    </source>
</evidence>
<dbReference type="SFLD" id="SFLDS00029">
    <property type="entry name" value="Radical_SAM"/>
    <property type="match status" value="1"/>
</dbReference>
<keyword evidence="3 10" id="KW-0808">Transferase</keyword>
<keyword evidence="4" id="KW-0949">S-adenosyl-L-methionine</keyword>
<dbReference type="SMART" id="SM00729">
    <property type="entry name" value="Elp3"/>
    <property type="match status" value="1"/>
</dbReference>
<evidence type="ECO:0000256" key="1">
    <source>
        <dbReference type="ARBA" id="ARBA00001966"/>
    </source>
</evidence>
<dbReference type="InterPro" id="IPR058240">
    <property type="entry name" value="rSAM_sf"/>
</dbReference>
<keyword evidence="6" id="KW-0408">Iron</keyword>
<dbReference type="InterPro" id="IPR006638">
    <property type="entry name" value="Elp3/MiaA/NifB-like_rSAM"/>
</dbReference>
<name>A0A5C4S3F5_PROVB</name>
<dbReference type="GO" id="GO:0005829">
    <property type="term" value="C:cytosol"/>
    <property type="evidence" value="ECO:0007669"/>
    <property type="project" value="TreeGrafter"/>
</dbReference>
<organism evidence="10 11">
    <name type="scientific">Prosthecochloris vibrioformis</name>
    <name type="common">Chlorobium vibrioforme</name>
    <dbReference type="NCBI Taxonomy" id="1098"/>
    <lineage>
        <taxon>Bacteria</taxon>
        <taxon>Pseudomonadati</taxon>
        <taxon>Chlorobiota</taxon>
        <taxon>Chlorobiia</taxon>
        <taxon>Chlorobiales</taxon>
        <taxon>Chlorobiaceae</taxon>
        <taxon>Prosthecochloris</taxon>
    </lineage>
</organism>
<dbReference type="Gene3D" id="3.40.50.12160">
    <property type="entry name" value="Methylthiotransferase, N-terminal domain"/>
    <property type="match status" value="1"/>
</dbReference>
<dbReference type="GO" id="GO:0051539">
    <property type="term" value="F:4 iron, 4 sulfur cluster binding"/>
    <property type="evidence" value="ECO:0007669"/>
    <property type="project" value="UniProtKB-KW"/>
</dbReference>
<evidence type="ECO:0000313" key="10">
    <source>
        <dbReference type="EMBL" id="TNJ38000.1"/>
    </source>
</evidence>
<evidence type="ECO:0000256" key="2">
    <source>
        <dbReference type="ARBA" id="ARBA00022485"/>
    </source>
</evidence>
<dbReference type="PROSITE" id="PS51449">
    <property type="entry name" value="MTTASE_N"/>
    <property type="match status" value="1"/>
</dbReference>
<feature type="domain" description="MTTase N-terminal" evidence="8">
    <location>
        <begin position="9"/>
        <end position="120"/>
    </location>
</feature>
<dbReference type="InterPro" id="IPR020612">
    <property type="entry name" value="Methylthiotransferase_CS"/>
</dbReference>
<evidence type="ECO:0000256" key="5">
    <source>
        <dbReference type="ARBA" id="ARBA00022723"/>
    </source>
</evidence>
<dbReference type="Pfam" id="PF00919">
    <property type="entry name" value="UPF0004"/>
    <property type="match status" value="1"/>
</dbReference>
<dbReference type="SUPFAM" id="SSF102114">
    <property type="entry name" value="Radical SAM enzymes"/>
    <property type="match status" value="1"/>
</dbReference>
<sequence length="446" mass="49558">MENDRKNKKSVAAVTLGCKLNYAETSSILDCFIKAGWKMAGKHETPDLIVIHTCAVTKQAEQKSRQQIRRAVRRYPESRVVVIGCYATLSSELLAGIDGVAAVLEGERKYDLSLYRQGEFPGVRDMGGDAVAAHSLVGQAAIGRTRAFLKIQDGCSFGCAYCTIPLARGRSRSVAPEEVLAGARRLLAAGYRELVVTGVNIGDYRHGSMKLADLLVRLDELPAARIRISSVEPDLLNDRLLETVARSTRIMPHFHLPLQGGTNGLLMGMRRHYTLEVYRERLLRTLDLMPACGVGADIMTGYPGEKPQDFEAACSFLASLPVSYLHVFPCSIRPGTLLEREVRMGERGIVQPERVREQSRRLVEIGEEKKRKFAERFIGRETELLIEEQCATTGEDVCCSGYTPNYIRVQAMQEKGRKGAVQRGDLRRVRLTGIRDDLDLEGVFVT</sequence>
<dbReference type="AlphaFoldDB" id="A0A5C4S3F5"/>
<dbReference type="Gene3D" id="3.80.30.20">
    <property type="entry name" value="tm_1862 like domain"/>
    <property type="match status" value="1"/>
</dbReference>
<dbReference type="InterPro" id="IPR038135">
    <property type="entry name" value="Methylthiotransferase_N_sf"/>
</dbReference>
<proteinExistence type="predicted"/>
<accession>A0A5C4S3F5</accession>
<keyword evidence="11" id="KW-1185">Reference proteome</keyword>
<dbReference type="GO" id="GO:0046872">
    <property type="term" value="F:metal ion binding"/>
    <property type="evidence" value="ECO:0007669"/>
    <property type="project" value="UniProtKB-KW"/>
</dbReference>
<comment type="cofactor">
    <cofactor evidence="1">
        <name>[4Fe-4S] cluster</name>
        <dbReference type="ChEBI" id="CHEBI:49883"/>
    </cofactor>
</comment>
<keyword evidence="2" id="KW-0004">4Fe-4S</keyword>
<protein>
    <submittedName>
        <fullName evidence="10">MiaB/RimO family radical SAM methylthiotransferase</fullName>
        <ecNumber evidence="10">2.8.4.-</ecNumber>
    </submittedName>
</protein>
<evidence type="ECO:0000256" key="7">
    <source>
        <dbReference type="ARBA" id="ARBA00023014"/>
    </source>
</evidence>
<dbReference type="InterPro" id="IPR005839">
    <property type="entry name" value="Methylthiotransferase"/>
</dbReference>
<dbReference type="PROSITE" id="PS51918">
    <property type="entry name" value="RADICAL_SAM"/>
    <property type="match status" value="1"/>
</dbReference>
<feature type="domain" description="Radical SAM core" evidence="9">
    <location>
        <begin position="141"/>
        <end position="368"/>
    </location>
</feature>
<keyword evidence="7" id="KW-0411">Iron-sulfur</keyword>
<comment type="caution">
    <text evidence="10">The sequence shown here is derived from an EMBL/GenBank/DDBJ whole genome shotgun (WGS) entry which is preliminary data.</text>
</comment>
<dbReference type="InterPro" id="IPR007197">
    <property type="entry name" value="rSAM"/>
</dbReference>
<dbReference type="GO" id="GO:0035597">
    <property type="term" value="F:tRNA-2-methylthio-N(6)-dimethylallyladenosine(37) synthase activity"/>
    <property type="evidence" value="ECO:0007669"/>
    <property type="project" value="TreeGrafter"/>
</dbReference>
<dbReference type="RefSeq" id="WP_068868286.1">
    <property type="nucleotide sequence ID" value="NZ_VDCI01000001.1"/>
</dbReference>
<dbReference type="Pfam" id="PF04055">
    <property type="entry name" value="Radical_SAM"/>
    <property type="match status" value="1"/>
</dbReference>
<dbReference type="EC" id="2.8.4.-" evidence="10"/>
<evidence type="ECO:0000259" key="9">
    <source>
        <dbReference type="PROSITE" id="PS51918"/>
    </source>
</evidence>
<evidence type="ECO:0000256" key="4">
    <source>
        <dbReference type="ARBA" id="ARBA00022691"/>
    </source>
</evidence>
<dbReference type="EMBL" id="VDCI01000001">
    <property type="protein sequence ID" value="TNJ38000.1"/>
    <property type="molecule type" value="Genomic_DNA"/>
</dbReference>
<evidence type="ECO:0000256" key="6">
    <source>
        <dbReference type="ARBA" id="ARBA00023004"/>
    </source>
</evidence>
<dbReference type="InterPro" id="IPR023404">
    <property type="entry name" value="rSAM_horseshoe"/>
</dbReference>
<dbReference type="Proteomes" id="UP000309544">
    <property type="component" value="Unassembled WGS sequence"/>
</dbReference>
<keyword evidence="5" id="KW-0479">Metal-binding</keyword>
<evidence type="ECO:0000313" key="11">
    <source>
        <dbReference type="Proteomes" id="UP000309544"/>
    </source>
</evidence>
<gene>
    <name evidence="10" type="ORF">FGF68_02140</name>
</gene>
<dbReference type="PROSITE" id="PS01278">
    <property type="entry name" value="MTTASE_RADICAL"/>
    <property type="match status" value="1"/>
</dbReference>
<dbReference type="NCBIfam" id="TIGR00089">
    <property type="entry name" value="MiaB/RimO family radical SAM methylthiotransferase"/>
    <property type="match status" value="1"/>
</dbReference>
<evidence type="ECO:0000256" key="3">
    <source>
        <dbReference type="ARBA" id="ARBA00022679"/>
    </source>
</evidence>